<protein>
    <submittedName>
        <fullName evidence="7">Atp1b1p</fullName>
    </submittedName>
</protein>
<keyword evidence="3" id="KW-0812">Transmembrane</keyword>
<dbReference type="EMBL" id="JBJKFK010000781">
    <property type="protein sequence ID" value="KAL3315301.1"/>
    <property type="molecule type" value="Genomic_DNA"/>
</dbReference>
<dbReference type="GO" id="GO:0016020">
    <property type="term" value="C:membrane"/>
    <property type="evidence" value="ECO:0007669"/>
    <property type="project" value="UniProtKB-SubCell"/>
</dbReference>
<accession>A0ABD2Q6V8</accession>
<evidence type="ECO:0000313" key="8">
    <source>
        <dbReference type="Proteomes" id="UP001626550"/>
    </source>
</evidence>
<evidence type="ECO:0000256" key="1">
    <source>
        <dbReference type="ARBA" id="ARBA00004606"/>
    </source>
</evidence>
<dbReference type="AlphaFoldDB" id="A0ABD2Q6V8"/>
<evidence type="ECO:0000256" key="2">
    <source>
        <dbReference type="ARBA" id="ARBA00005876"/>
    </source>
</evidence>
<dbReference type="Proteomes" id="UP001626550">
    <property type="component" value="Unassembled WGS sequence"/>
</dbReference>
<comment type="caution">
    <text evidence="7">The sequence shown here is derived from an EMBL/GenBank/DDBJ whole genome shotgun (WGS) entry which is preliminary data.</text>
</comment>
<dbReference type="PANTHER" id="PTHR11523:SF28">
    <property type="entry name" value="NA_K-ATPASE BETA SUBUNIT ISOFORM 4-RELATED"/>
    <property type="match status" value="1"/>
</dbReference>
<dbReference type="InterPro" id="IPR000402">
    <property type="entry name" value="Na/K_ATPase_sub_beta"/>
</dbReference>
<evidence type="ECO:0000256" key="5">
    <source>
        <dbReference type="ARBA" id="ARBA00022989"/>
    </source>
</evidence>
<evidence type="ECO:0000256" key="3">
    <source>
        <dbReference type="ARBA" id="ARBA00022692"/>
    </source>
</evidence>
<gene>
    <name evidence="7" type="primary">ATP1B1_2</name>
    <name evidence="7" type="ORF">Ciccas_006070</name>
</gene>
<dbReference type="Gene3D" id="2.60.40.1660">
    <property type="entry name" value="Na, k-atpase alpha subunit"/>
    <property type="match status" value="1"/>
</dbReference>
<name>A0ABD2Q6V8_9PLAT</name>
<dbReference type="PANTHER" id="PTHR11523">
    <property type="entry name" value="SODIUM/POTASSIUM-DEPENDENT ATPASE BETA SUBUNIT"/>
    <property type="match status" value="1"/>
</dbReference>
<reference evidence="7 8" key="1">
    <citation type="submission" date="2024-11" db="EMBL/GenBank/DDBJ databases">
        <title>Adaptive evolution of stress response genes in parasites aligns with host niche diversity.</title>
        <authorList>
            <person name="Hahn C."/>
            <person name="Resl P."/>
        </authorList>
    </citation>
    <scope>NUCLEOTIDE SEQUENCE [LARGE SCALE GENOMIC DNA]</scope>
    <source>
        <strain evidence="7">EGGRZ-B1_66</strain>
        <tissue evidence="7">Body</tissue>
    </source>
</reference>
<keyword evidence="4" id="KW-0735">Signal-anchor</keyword>
<evidence type="ECO:0000313" key="7">
    <source>
        <dbReference type="EMBL" id="KAL3315301.1"/>
    </source>
</evidence>
<keyword evidence="6" id="KW-0472">Membrane</keyword>
<keyword evidence="5" id="KW-1133">Transmembrane helix</keyword>
<keyword evidence="8" id="KW-1185">Reference proteome</keyword>
<evidence type="ECO:0000256" key="4">
    <source>
        <dbReference type="ARBA" id="ARBA00022968"/>
    </source>
</evidence>
<dbReference type="InterPro" id="IPR038702">
    <property type="entry name" value="Na/K_ATPase_sub_beta_sf"/>
</dbReference>
<organism evidence="7 8">
    <name type="scientific">Cichlidogyrus casuarinus</name>
    <dbReference type="NCBI Taxonomy" id="1844966"/>
    <lineage>
        <taxon>Eukaryota</taxon>
        <taxon>Metazoa</taxon>
        <taxon>Spiralia</taxon>
        <taxon>Lophotrochozoa</taxon>
        <taxon>Platyhelminthes</taxon>
        <taxon>Monogenea</taxon>
        <taxon>Monopisthocotylea</taxon>
        <taxon>Dactylogyridea</taxon>
        <taxon>Ancyrocephalidae</taxon>
        <taxon>Cichlidogyrus</taxon>
    </lineage>
</organism>
<comment type="similarity">
    <text evidence="2">Belongs to the X(+)/potassium ATPases subunit beta family.</text>
</comment>
<evidence type="ECO:0000256" key="6">
    <source>
        <dbReference type="ARBA" id="ARBA00023136"/>
    </source>
</evidence>
<dbReference type="Pfam" id="PF00287">
    <property type="entry name" value="Na_K-ATPase"/>
    <property type="match status" value="1"/>
</dbReference>
<proteinExistence type="inferred from homology"/>
<comment type="subcellular location">
    <subcellularLocation>
        <location evidence="1">Membrane</location>
        <topology evidence="1">Single-pass type II membrane protein</topology>
    </subcellularLocation>
</comment>
<sequence length="235" mass="26589">MTGMMIIATQLVFSDDVPYLTGNQSALQFAPGLGFRPLNSFKTALIAFDPSDPQSWMHYVLNIRSFLDFYQDPNLNPQDSFATCDTGFKTPDDPQLPCKFLPVQLGPCVKQNNYGYDRIQPCVMLKINRVFGWVPDILNSTYAPHPILKCDGQNIQDIDVMGEIRYYPNITTADGQVLGYFNSLYFPYLVQQSYRSPLVGVQFVSPKRHVILMIKCELLNVRNPGGIAKFELLVD</sequence>